<dbReference type="InterPro" id="IPR029057">
    <property type="entry name" value="PRTase-like"/>
</dbReference>
<dbReference type="CDD" id="cd06223">
    <property type="entry name" value="PRTases_typeI"/>
    <property type="match status" value="1"/>
</dbReference>
<dbReference type="Pfam" id="PF00156">
    <property type="entry name" value="Pribosyltran"/>
    <property type="match status" value="1"/>
</dbReference>
<comment type="catalytic activity">
    <reaction evidence="2">
        <text>IMP + diphosphate = hypoxanthine + 5-phospho-alpha-D-ribose 1-diphosphate</text>
        <dbReference type="Rhea" id="RHEA:17973"/>
        <dbReference type="ChEBI" id="CHEBI:17368"/>
        <dbReference type="ChEBI" id="CHEBI:33019"/>
        <dbReference type="ChEBI" id="CHEBI:58017"/>
        <dbReference type="ChEBI" id="CHEBI:58053"/>
        <dbReference type="EC" id="2.4.2.8"/>
    </reaction>
    <physiologicalReaction direction="right-to-left" evidence="2">
        <dbReference type="Rhea" id="RHEA:17975"/>
    </physiologicalReaction>
</comment>
<gene>
    <name evidence="3" type="ORF">NB646_01520</name>
</gene>
<comment type="catalytic activity">
    <reaction evidence="1">
        <text>GMP + diphosphate = guanine + 5-phospho-alpha-D-ribose 1-diphosphate</text>
        <dbReference type="Rhea" id="RHEA:25424"/>
        <dbReference type="ChEBI" id="CHEBI:16235"/>
        <dbReference type="ChEBI" id="CHEBI:33019"/>
        <dbReference type="ChEBI" id="CHEBI:58017"/>
        <dbReference type="ChEBI" id="CHEBI:58115"/>
        <dbReference type="EC" id="2.4.2.8"/>
    </reaction>
    <physiologicalReaction direction="right-to-left" evidence="1">
        <dbReference type="Rhea" id="RHEA:25426"/>
    </physiologicalReaction>
</comment>
<dbReference type="GO" id="GO:0046100">
    <property type="term" value="P:hypoxanthine metabolic process"/>
    <property type="evidence" value="ECO:0007669"/>
    <property type="project" value="TreeGrafter"/>
</dbReference>
<proteinExistence type="predicted"/>
<sequence length="187" mass="20954">MPESINEKAREILKNSEQIYSPEQVQKTIVELASELNRDFGSPDQTPPLVMSVMGGAAIFTGQLLPHLTFPLEFDFIHVSRYGNDEHGGEFIWKVIPRQNVINRIVIVLDDILDEGQTLLHVREKLLDMGAARVVLVAFAEKNTGATKPVKADYIGLTVPGQFVIGFGMDIEGFWRNLPDIRVLKKI</sequence>
<dbReference type="PANTHER" id="PTHR43340:SF1">
    <property type="entry name" value="HYPOXANTHINE PHOSPHORIBOSYLTRANSFERASE"/>
    <property type="match status" value="1"/>
</dbReference>
<reference evidence="3" key="1">
    <citation type="journal article" date="2022" name="Front. Microbiol.">
        <title>New perspectives on an old grouping: The genomic and phenotypic variability of Oxalobacter formigenes and the implications for calcium oxalate stone prevention.</title>
        <authorList>
            <person name="Chmiel J.A."/>
            <person name="Carr C."/>
            <person name="Stuivenberg G.A."/>
            <person name="Venema R."/>
            <person name="Chanyi R.M."/>
            <person name="Al K.F."/>
            <person name="Giguere D."/>
            <person name="Say H."/>
            <person name="Akouris P.P."/>
            <person name="Dominguez Romero S.A."/>
            <person name="Kwong A."/>
            <person name="Tai V."/>
            <person name="Koval S.F."/>
            <person name="Razvi H."/>
            <person name="Bjazevic J."/>
            <person name="Burton J.P."/>
        </authorList>
    </citation>
    <scope>NUCLEOTIDE SEQUENCE</scope>
    <source>
        <strain evidence="3">OxK</strain>
    </source>
</reference>
<dbReference type="InterPro" id="IPR050408">
    <property type="entry name" value="HGPRT"/>
</dbReference>
<dbReference type="InterPro" id="IPR000836">
    <property type="entry name" value="PRTase_dom"/>
</dbReference>
<organism evidence="3">
    <name type="scientific">Oxalobacter aliiformigenes</name>
    <dbReference type="NCBI Taxonomy" id="2946593"/>
    <lineage>
        <taxon>Bacteria</taxon>
        <taxon>Pseudomonadati</taxon>
        <taxon>Pseudomonadota</taxon>
        <taxon>Betaproteobacteria</taxon>
        <taxon>Burkholderiales</taxon>
        <taxon>Oxalobacteraceae</taxon>
        <taxon>Oxalobacter</taxon>
    </lineage>
</organism>
<evidence type="ECO:0000256" key="2">
    <source>
        <dbReference type="ARBA" id="ARBA00049402"/>
    </source>
</evidence>
<dbReference type="Gene3D" id="3.40.50.2020">
    <property type="match status" value="1"/>
</dbReference>
<dbReference type="EMBL" id="CP098251">
    <property type="protein sequence ID" value="WAV91472.1"/>
    <property type="molecule type" value="Genomic_DNA"/>
</dbReference>
<dbReference type="GO" id="GO:0032263">
    <property type="term" value="P:GMP salvage"/>
    <property type="evidence" value="ECO:0007669"/>
    <property type="project" value="TreeGrafter"/>
</dbReference>
<accession>A0A9E9LB22</accession>
<dbReference type="NCBIfam" id="NF006605">
    <property type="entry name" value="PRK09162.1"/>
    <property type="match status" value="1"/>
</dbReference>
<dbReference type="RefSeq" id="WP_269283735.1">
    <property type="nucleotide sequence ID" value="NZ_CP098251.1"/>
</dbReference>
<dbReference type="Proteomes" id="UP001164819">
    <property type="component" value="Chromosome"/>
</dbReference>
<dbReference type="GO" id="GO:0006178">
    <property type="term" value="P:guanine salvage"/>
    <property type="evidence" value="ECO:0007669"/>
    <property type="project" value="TreeGrafter"/>
</dbReference>
<evidence type="ECO:0000313" key="3">
    <source>
        <dbReference type="EMBL" id="WAV91472.1"/>
    </source>
</evidence>
<evidence type="ECO:0000256" key="1">
    <source>
        <dbReference type="ARBA" id="ARBA00048811"/>
    </source>
</evidence>
<name>A0A9E9LB22_9BURK</name>
<dbReference type="GO" id="GO:0004422">
    <property type="term" value="F:hypoxanthine phosphoribosyltransferase activity"/>
    <property type="evidence" value="ECO:0007669"/>
    <property type="project" value="TreeGrafter"/>
</dbReference>
<keyword evidence="3" id="KW-0328">Glycosyltransferase</keyword>
<dbReference type="PANTHER" id="PTHR43340">
    <property type="entry name" value="HYPOXANTHINE-GUANINE PHOSPHORIBOSYLTRANSFERASE"/>
    <property type="match status" value="1"/>
</dbReference>
<dbReference type="GO" id="GO:0032264">
    <property type="term" value="P:IMP salvage"/>
    <property type="evidence" value="ECO:0007669"/>
    <property type="project" value="TreeGrafter"/>
</dbReference>
<protein>
    <submittedName>
        <fullName evidence="3">Hypoxanthine-guanine phosphoribosyltransferase</fullName>
        <ecNumber evidence="3">2.4.2.8</ecNumber>
    </submittedName>
</protein>
<keyword evidence="3" id="KW-0808">Transferase</keyword>
<dbReference type="AlphaFoldDB" id="A0A9E9LB22"/>
<dbReference type="GO" id="GO:0005829">
    <property type="term" value="C:cytosol"/>
    <property type="evidence" value="ECO:0007669"/>
    <property type="project" value="TreeGrafter"/>
</dbReference>
<dbReference type="GO" id="GO:0000287">
    <property type="term" value="F:magnesium ion binding"/>
    <property type="evidence" value="ECO:0007669"/>
    <property type="project" value="TreeGrafter"/>
</dbReference>
<dbReference type="SUPFAM" id="SSF53271">
    <property type="entry name" value="PRTase-like"/>
    <property type="match status" value="1"/>
</dbReference>
<dbReference type="EC" id="2.4.2.8" evidence="3"/>